<dbReference type="CDD" id="cd00082">
    <property type="entry name" value="HisKA"/>
    <property type="match status" value="1"/>
</dbReference>
<feature type="domain" description="PAC" evidence="9">
    <location>
        <begin position="974"/>
        <end position="1026"/>
    </location>
</feature>
<dbReference type="SMART" id="SM00091">
    <property type="entry name" value="PAS"/>
    <property type="match status" value="7"/>
</dbReference>
<comment type="catalytic activity">
    <reaction evidence="1">
        <text>ATP + protein L-histidine = ADP + protein N-phospho-L-histidine.</text>
        <dbReference type="EC" id="2.7.13.3"/>
    </reaction>
</comment>
<gene>
    <name evidence="10" type="ORF">J2W49_003784</name>
</gene>
<dbReference type="SMART" id="SM00086">
    <property type="entry name" value="PAC"/>
    <property type="match status" value="7"/>
</dbReference>
<keyword evidence="4" id="KW-0808">Transferase</keyword>
<dbReference type="SMART" id="SM00388">
    <property type="entry name" value="HisKA"/>
    <property type="match status" value="1"/>
</dbReference>
<dbReference type="SUPFAM" id="SSF55874">
    <property type="entry name" value="ATPase domain of HSP90 chaperone/DNA topoisomerase II/histidine kinase"/>
    <property type="match status" value="1"/>
</dbReference>
<dbReference type="InterPro" id="IPR001610">
    <property type="entry name" value="PAC"/>
</dbReference>
<dbReference type="EC" id="2.7.13.3" evidence="2"/>
<dbReference type="Gene3D" id="3.30.565.10">
    <property type="entry name" value="Histidine kinase-like ATPase, C-terminal domain"/>
    <property type="match status" value="1"/>
</dbReference>
<dbReference type="Pfam" id="PF13426">
    <property type="entry name" value="PAS_9"/>
    <property type="match status" value="3"/>
</dbReference>
<accession>A0ABU1WR67</accession>
<proteinExistence type="predicted"/>
<feature type="domain" description="PAC" evidence="9">
    <location>
        <begin position="702"/>
        <end position="754"/>
    </location>
</feature>
<feature type="domain" description="PAS" evidence="8">
    <location>
        <begin position="646"/>
        <end position="699"/>
    </location>
</feature>
<protein>
    <recommendedName>
        <fullName evidence="2">histidine kinase</fullName>
        <ecNumber evidence="2">2.7.13.3</ecNumber>
    </recommendedName>
</protein>
<keyword evidence="3" id="KW-0597">Phosphoprotein</keyword>
<evidence type="ECO:0000256" key="2">
    <source>
        <dbReference type="ARBA" id="ARBA00012438"/>
    </source>
</evidence>
<evidence type="ECO:0000256" key="5">
    <source>
        <dbReference type="ARBA" id="ARBA00022777"/>
    </source>
</evidence>
<keyword evidence="5" id="KW-0418">Kinase</keyword>
<dbReference type="InterPro" id="IPR036097">
    <property type="entry name" value="HisK_dim/P_sf"/>
</dbReference>
<evidence type="ECO:0000256" key="4">
    <source>
        <dbReference type="ARBA" id="ARBA00022679"/>
    </source>
</evidence>
<feature type="domain" description="PAC" evidence="9">
    <location>
        <begin position="569"/>
        <end position="620"/>
    </location>
</feature>
<organism evidence="10 11">
    <name type="scientific">Hydrogenophaga palleronii</name>
    <dbReference type="NCBI Taxonomy" id="65655"/>
    <lineage>
        <taxon>Bacteria</taxon>
        <taxon>Pseudomonadati</taxon>
        <taxon>Pseudomonadota</taxon>
        <taxon>Betaproteobacteria</taxon>
        <taxon>Burkholderiales</taxon>
        <taxon>Comamonadaceae</taxon>
        <taxon>Hydrogenophaga</taxon>
    </lineage>
</organism>
<dbReference type="SUPFAM" id="SSF47384">
    <property type="entry name" value="Homodimeric domain of signal transducing histidine kinase"/>
    <property type="match status" value="1"/>
</dbReference>
<dbReference type="PROSITE" id="PS50109">
    <property type="entry name" value="HIS_KIN"/>
    <property type="match status" value="1"/>
</dbReference>
<evidence type="ECO:0000313" key="10">
    <source>
        <dbReference type="EMBL" id="MDR7151808.1"/>
    </source>
</evidence>
<dbReference type="InterPro" id="IPR004358">
    <property type="entry name" value="Sig_transdc_His_kin-like_C"/>
</dbReference>
<dbReference type="Gene3D" id="3.30.450.20">
    <property type="entry name" value="PAS domain"/>
    <property type="match status" value="7"/>
</dbReference>
<dbReference type="InterPro" id="IPR013656">
    <property type="entry name" value="PAS_4"/>
</dbReference>
<feature type="domain" description="PAS" evidence="8">
    <location>
        <begin position="370"/>
        <end position="441"/>
    </location>
</feature>
<comment type="caution">
    <text evidence="10">The sequence shown here is derived from an EMBL/GenBank/DDBJ whole genome shotgun (WGS) entry which is preliminary data.</text>
</comment>
<feature type="domain" description="PAS" evidence="8">
    <location>
        <begin position="897"/>
        <end position="972"/>
    </location>
</feature>
<dbReference type="SUPFAM" id="SSF55785">
    <property type="entry name" value="PYP-like sensor domain (PAS domain)"/>
    <property type="match status" value="7"/>
</dbReference>
<dbReference type="InterPro" id="IPR036890">
    <property type="entry name" value="HATPase_C_sf"/>
</dbReference>
<feature type="domain" description="PAS" evidence="8">
    <location>
        <begin position="108"/>
        <end position="167"/>
    </location>
</feature>
<dbReference type="Proteomes" id="UP001265700">
    <property type="component" value="Unassembled WGS sequence"/>
</dbReference>
<dbReference type="PROSITE" id="PS50112">
    <property type="entry name" value="PAS"/>
    <property type="match status" value="4"/>
</dbReference>
<dbReference type="Pfam" id="PF00512">
    <property type="entry name" value="HisKA"/>
    <property type="match status" value="1"/>
</dbReference>
<dbReference type="InterPro" id="IPR000014">
    <property type="entry name" value="PAS"/>
</dbReference>
<dbReference type="NCBIfam" id="TIGR00229">
    <property type="entry name" value="sensory_box"/>
    <property type="match status" value="7"/>
</dbReference>
<feature type="domain" description="PAC" evidence="9">
    <location>
        <begin position="166"/>
        <end position="218"/>
    </location>
</feature>
<dbReference type="PRINTS" id="PR00344">
    <property type="entry name" value="BCTRLSENSOR"/>
</dbReference>
<evidence type="ECO:0000259" key="7">
    <source>
        <dbReference type="PROSITE" id="PS50109"/>
    </source>
</evidence>
<keyword evidence="11" id="KW-1185">Reference proteome</keyword>
<dbReference type="Pfam" id="PF02518">
    <property type="entry name" value="HATPase_c"/>
    <property type="match status" value="1"/>
</dbReference>
<feature type="domain" description="PAC" evidence="9">
    <location>
        <begin position="288"/>
        <end position="344"/>
    </location>
</feature>
<name>A0ABU1WR67_9BURK</name>
<dbReference type="InterPro" id="IPR003661">
    <property type="entry name" value="HisK_dim/P_dom"/>
</dbReference>
<evidence type="ECO:0000259" key="9">
    <source>
        <dbReference type="PROSITE" id="PS50113"/>
    </source>
</evidence>
<keyword evidence="6" id="KW-0175">Coiled coil</keyword>
<dbReference type="InterPro" id="IPR013655">
    <property type="entry name" value="PAS_fold_3"/>
</dbReference>
<feature type="domain" description="Histidine kinase" evidence="7">
    <location>
        <begin position="1055"/>
        <end position="1271"/>
    </location>
</feature>
<dbReference type="InterPro" id="IPR000700">
    <property type="entry name" value="PAS-assoc_C"/>
</dbReference>
<evidence type="ECO:0000259" key="8">
    <source>
        <dbReference type="PROSITE" id="PS50112"/>
    </source>
</evidence>
<evidence type="ECO:0000313" key="11">
    <source>
        <dbReference type="Proteomes" id="UP001265700"/>
    </source>
</evidence>
<evidence type="ECO:0000256" key="1">
    <source>
        <dbReference type="ARBA" id="ARBA00000085"/>
    </source>
</evidence>
<reference evidence="10 11" key="1">
    <citation type="submission" date="2023-07" db="EMBL/GenBank/DDBJ databases">
        <title>Sorghum-associated microbial communities from plants grown in Nebraska, USA.</title>
        <authorList>
            <person name="Schachtman D."/>
        </authorList>
    </citation>
    <scope>NUCLEOTIDE SEQUENCE [LARGE SCALE GENOMIC DNA]</scope>
    <source>
        <strain evidence="10 11">4249</strain>
    </source>
</reference>
<dbReference type="InterPro" id="IPR005467">
    <property type="entry name" value="His_kinase_dom"/>
</dbReference>
<feature type="coiled-coil region" evidence="6">
    <location>
        <begin position="869"/>
        <end position="900"/>
    </location>
</feature>
<feature type="domain" description="PAC" evidence="9">
    <location>
        <begin position="444"/>
        <end position="496"/>
    </location>
</feature>
<dbReference type="Gene3D" id="1.10.287.130">
    <property type="match status" value="1"/>
</dbReference>
<dbReference type="RefSeq" id="WP_310319879.1">
    <property type="nucleotide sequence ID" value="NZ_JAVDWU010000008.1"/>
</dbReference>
<dbReference type="InterPro" id="IPR052162">
    <property type="entry name" value="Sensor_kinase/Photoreceptor"/>
</dbReference>
<dbReference type="EMBL" id="JAVDWU010000008">
    <property type="protein sequence ID" value="MDR7151808.1"/>
    <property type="molecule type" value="Genomic_DNA"/>
</dbReference>
<dbReference type="InterPro" id="IPR003594">
    <property type="entry name" value="HATPase_dom"/>
</dbReference>
<dbReference type="Pfam" id="PF08447">
    <property type="entry name" value="PAS_3"/>
    <property type="match status" value="1"/>
</dbReference>
<dbReference type="InterPro" id="IPR035965">
    <property type="entry name" value="PAS-like_dom_sf"/>
</dbReference>
<evidence type="ECO:0000256" key="6">
    <source>
        <dbReference type="SAM" id="Coils"/>
    </source>
</evidence>
<feature type="coiled-coil region" evidence="6">
    <location>
        <begin position="346"/>
        <end position="380"/>
    </location>
</feature>
<dbReference type="PANTHER" id="PTHR43304">
    <property type="entry name" value="PHYTOCHROME-LIKE PROTEIN CPH1"/>
    <property type="match status" value="1"/>
</dbReference>
<dbReference type="PANTHER" id="PTHR43304:SF1">
    <property type="entry name" value="PAC DOMAIN-CONTAINING PROTEIN"/>
    <property type="match status" value="1"/>
</dbReference>
<dbReference type="PROSITE" id="PS50113">
    <property type="entry name" value="PAC"/>
    <property type="match status" value="6"/>
</dbReference>
<dbReference type="Pfam" id="PF08448">
    <property type="entry name" value="PAS_4"/>
    <property type="match status" value="3"/>
</dbReference>
<evidence type="ECO:0000256" key="3">
    <source>
        <dbReference type="ARBA" id="ARBA00022553"/>
    </source>
</evidence>
<dbReference type="SMART" id="SM00387">
    <property type="entry name" value="HATPase_c"/>
    <property type="match status" value="1"/>
</dbReference>
<sequence length="1286" mass="145416">MSALHPPSDNRSSSISPETKLSVRERALLIEVEALRAENAYLRGHYAQHLTGSLKDPIDMQAGSEAVPLPLSLETALSQRSDNPSADIAHLEYKAVFSALSTIFPIGIFRIDHTGVLTHVDDQLKAIFSLDQTDFPHFGWLDRVHPEDRDRVRQAWEEGLRQVEERSIEFRIVKPDGTVAHVLTNNVPQKDDQQRLTGQLGFMLDISRLRAIEADAQIKDELNHQIIASTIDCTKVLDLDGRLQQITAQGCRLMELDDAEQVRHTDWTSWWSGEGLQLARAAIESARKGESARFVAFGNTFKGTPKWWDTMISPIRDSQGTPVMLLAVSRDITELHQQQEEIGRLNASLESRVRQRTEELDQANQRIRQTLAEAQALYNQAPCGYHSVDADGLYVLINQTELDWLGYSRDEMVGKRRFRDHVVVEHLALVKDRLQRLKRREKLETVEIDMIRRDGRRFTVLLSSTAVYDQSGVFVRTNNTLVDVSERKAASKALADQRILLQTITNSVPVQIAFFDRELICRFANASYARWLGGDSRQPVGLHLSQIARPQNYEGSREYLAAALAGHAQRFEGEREFPDGTRFYASIEYTPYLNHGEVQGIIIQMLDISDRKASEDQVRGVNARLQDALTQAQMLYNQAPCGYHSLDINGTFVSINDTELEWLGYTREEVVGKLGFKDIVGPENNSLLGNRLQRLIDEGTLEAAEYEMRRRDGSVFPALISSSAVRDESGRFLRSNTTVVNISQRKMAEMALENNQRFLQAITDHVPGLIAYVDASLRFRFANAEHLHVYGMDPQRIIGMHMSECVPPDAWRDIEPRIQAAAAGIPQKFEAWRTTVTGAPMYISANYLPDVHAGVVQGVFVQIIDITERKRVEERVKGLNDELESRIRERSAELLESEQRFRMMVDNLRDYCIFFMDAQGLITDWTDSAQRLEGYSPSEMMGRHYSVLFDSATPEMAQNHASQMLRLAASRGQHEINNWHVRKDGSRYWAQSLLIALREENGELRGFAKINRDMSDAKRLDDLMRNINDELENRVAERTEQLLAANRDLESFSYSVSHDLRSPLRHISSFVSLLEEHMGDQRDDVASRYLSTIGNSARHMSQLIDGLLAFSRLGRAAVNVTPVDLAMLVDTVVSQIAHDTEGRVVDWVIASDLPVVRGDALLLREVWANLLGNAFKYSRPRERAVIEVGWSVDPAVGYTFHVRDNGVGFDTKYAQKLFGVFQRLHRASDFEGTGIGLALARRIVERHGGSIWAESQLGVGSVFYFSLPFESAQILESTRDSAFAAL</sequence>
<dbReference type="CDD" id="cd00130">
    <property type="entry name" value="PAS"/>
    <property type="match status" value="4"/>
</dbReference>